<evidence type="ECO:0000256" key="2">
    <source>
        <dbReference type="ARBA" id="ARBA00022692"/>
    </source>
</evidence>
<dbReference type="Pfam" id="PF05154">
    <property type="entry name" value="TM2"/>
    <property type="match status" value="1"/>
</dbReference>
<comment type="subcellular location">
    <subcellularLocation>
        <location evidence="1">Membrane</location>
        <topology evidence="1">Multi-pass membrane protein</topology>
    </subcellularLocation>
</comment>
<evidence type="ECO:0000256" key="5">
    <source>
        <dbReference type="SAM" id="Phobius"/>
    </source>
</evidence>
<keyword evidence="3 5" id="KW-1133">Transmembrane helix</keyword>
<protein>
    <submittedName>
        <fullName evidence="7">TM2 domain</fullName>
    </submittedName>
</protein>
<feature type="transmembrane region" description="Helical" evidence="5">
    <location>
        <begin position="16"/>
        <end position="35"/>
    </location>
</feature>
<evidence type="ECO:0000313" key="7">
    <source>
        <dbReference type="EMBL" id="DAE03768.1"/>
    </source>
</evidence>
<sequence length="77" mass="8260">MANYTTITSDKSKEKALGLCCLGFVGLGGIHDFYLGNYGKGIVKICTANWFLIGTIADLIKIASGGYRDNSGQPLRQ</sequence>
<proteinExistence type="predicted"/>
<name>A0A8S5PAR5_9CAUD</name>
<keyword evidence="2 5" id="KW-0812">Transmembrane</keyword>
<dbReference type="InterPro" id="IPR007829">
    <property type="entry name" value="TM2"/>
</dbReference>
<keyword evidence="4 5" id="KW-0472">Membrane</keyword>
<evidence type="ECO:0000256" key="1">
    <source>
        <dbReference type="ARBA" id="ARBA00004141"/>
    </source>
</evidence>
<evidence type="ECO:0000256" key="4">
    <source>
        <dbReference type="ARBA" id="ARBA00023136"/>
    </source>
</evidence>
<evidence type="ECO:0000259" key="6">
    <source>
        <dbReference type="Pfam" id="PF05154"/>
    </source>
</evidence>
<dbReference type="GO" id="GO:0016020">
    <property type="term" value="C:membrane"/>
    <property type="evidence" value="ECO:0007669"/>
    <property type="project" value="UniProtKB-SubCell"/>
</dbReference>
<feature type="domain" description="TM2" evidence="6">
    <location>
        <begin position="11"/>
        <end position="60"/>
    </location>
</feature>
<reference evidence="7" key="1">
    <citation type="journal article" date="2021" name="Proc. Natl. Acad. Sci. U.S.A.">
        <title>A Catalog of Tens of Thousands of Viruses from Human Metagenomes Reveals Hidden Associations with Chronic Diseases.</title>
        <authorList>
            <person name="Tisza M.J."/>
            <person name="Buck C.B."/>
        </authorList>
    </citation>
    <scope>NUCLEOTIDE SEQUENCE</scope>
    <source>
        <strain evidence="7">Ct2Pw37</strain>
    </source>
</reference>
<dbReference type="EMBL" id="BK015374">
    <property type="protein sequence ID" value="DAE03768.1"/>
    <property type="molecule type" value="Genomic_DNA"/>
</dbReference>
<accession>A0A8S5PAR5</accession>
<organism evidence="7">
    <name type="scientific">Myoviridae sp. ct2Pw37</name>
    <dbReference type="NCBI Taxonomy" id="2825021"/>
    <lineage>
        <taxon>Viruses</taxon>
        <taxon>Duplodnaviria</taxon>
        <taxon>Heunggongvirae</taxon>
        <taxon>Uroviricota</taxon>
        <taxon>Caudoviricetes</taxon>
    </lineage>
</organism>
<feature type="transmembrane region" description="Helical" evidence="5">
    <location>
        <begin position="41"/>
        <end position="60"/>
    </location>
</feature>
<evidence type="ECO:0000256" key="3">
    <source>
        <dbReference type="ARBA" id="ARBA00022989"/>
    </source>
</evidence>